<dbReference type="EMBL" id="JAESVG020000010">
    <property type="protein sequence ID" value="KAG8622996.1"/>
    <property type="molecule type" value="Genomic_DNA"/>
</dbReference>
<dbReference type="OrthoDB" id="201153at2759"/>
<dbReference type="Proteomes" id="UP000809789">
    <property type="component" value="Unassembled WGS sequence"/>
</dbReference>
<dbReference type="Pfam" id="PF01728">
    <property type="entry name" value="FtsJ"/>
    <property type="match status" value="1"/>
</dbReference>
<dbReference type="Gene3D" id="3.40.50.150">
    <property type="entry name" value="Vaccinia Virus protein VP39"/>
    <property type="match status" value="1"/>
</dbReference>
<keyword evidence="4" id="KW-1185">Reference proteome</keyword>
<sequence length="363" mass="40954">MSVDGEEAQREPDSQSQDKDFHSQVQGVVTSFLAGKSPIYNRLRGWKNKSGDAYFRKQRSTADQGDERTKRFFYNMMQNIGQDLHNKTGALRVPTNDNAEPTILDFCMAPGGVLAVCLRLNPTHRATTFTLPTEEGGHEVLLRPTTKVTTNYIDITMLATDMGTSTIPPEHPDAPNFLPLTLRPNQTFHLILCDGQVLRTHARAPYRERFEAIRLTVTQLALGLSHMAPGGTMVVLLHKIEALDVMRLLHTFSQFSSIQVYKSTRHHAQRSSFYMVAKDVQPAHPVAVAAVEEWKETWRVMTFGTEEEGRAVYDAHHVGFEKLLEEFGEEFVRLAEKVWEIQADGIEGSKWYRAAAETKGPEL</sequence>
<dbReference type="InterPro" id="IPR029063">
    <property type="entry name" value="SAM-dependent_MTases_sf"/>
</dbReference>
<feature type="compositionally biased region" description="Basic and acidic residues" evidence="1">
    <location>
        <begin position="7"/>
        <end position="22"/>
    </location>
</feature>
<protein>
    <recommendedName>
        <fullName evidence="2">Ribosomal RNA methyltransferase FtsJ domain-containing protein</fullName>
    </recommendedName>
</protein>
<name>A0A8K0PB42_9PEZI</name>
<evidence type="ECO:0000259" key="2">
    <source>
        <dbReference type="Pfam" id="PF01728"/>
    </source>
</evidence>
<evidence type="ECO:0000313" key="4">
    <source>
        <dbReference type="Proteomes" id="UP000809789"/>
    </source>
</evidence>
<dbReference type="GO" id="GO:0032259">
    <property type="term" value="P:methylation"/>
    <property type="evidence" value="ECO:0007669"/>
    <property type="project" value="InterPro"/>
</dbReference>
<dbReference type="SUPFAM" id="SSF53335">
    <property type="entry name" value="S-adenosyl-L-methionine-dependent methyltransferases"/>
    <property type="match status" value="1"/>
</dbReference>
<evidence type="ECO:0000313" key="3">
    <source>
        <dbReference type="EMBL" id="KAG8622996.1"/>
    </source>
</evidence>
<reference evidence="3" key="1">
    <citation type="submission" date="2021-07" db="EMBL/GenBank/DDBJ databases">
        <title>Elsinoe batatas strain:CRI-CJ2 Genome sequencing and assembly.</title>
        <authorList>
            <person name="Huang L."/>
        </authorList>
    </citation>
    <scope>NUCLEOTIDE SEQUENCE</scope>
    <source>
        <strain evidence="3">CRI-CJ2</strain>
    </source>
</reference>
<organism evidence="3 4">
    <name type="scientific">Elsinoe batatas</name>
    <dbReference type="NCBI Taxonomy" id="2601811"/>
    <lineage>
        <taxon>Eukaryota</taxon>
        <taxon>Fungi</taxon>
        <taxon>Dikarya</taxon>
        <taxon>Ascomycota</taxon>
        <taxon>Pezizomycotina</taxon>
        <taxon>Dothideomycetes</taxon>
        <taxon>Dothideomycetidae</taxon>
        <taxon>Myriangiales</taxon>
        <taxon>Elsinoaceae</taxon>
        <taxon>Elsinoe</taxon>
    </lineage>
</organism>
<gene>
    <name evidence="3" type="ORF">KVT40_007972</name>
</gene>
<feature type="domain" description="Ribosomal RNA methyltransferase FtsJ" evidence="2">
    <location>
        <begin position="101"/>
        <end position="278"/>
    </location>
</feature>
<feature type="region of interest" description="Disordered" evidence="1">
    <location>
        <begin position="1"/>
        <end position="23"/>
    </location>
</feature>
<accession>A0A8K0PB42</accession>
<proteinExistence type="predicted"/>
<dbReference type="InterPro" id="IPR002877">
    <property type="entry name" value="RNA_MeTrfase_FtsJ_dom"/>
</dbReference>
<dbReference type="AlphaFoldDB" id="A0A8K0PB42"/>
<evidence type="ECO:0000256" key="1">
    <source>
        <dbReference type="SAM" id="MobiDB-lite"/>
    </source>
</evidence>
<dbReference type="GO" id="GO:0008168">
    <property type="term" value="F:methyltransferase activity"/>
    <property type="evidence" value="ECO:0007669"/>
    <property type="project" value="InterPro"/>
</dbReference>
<comment type="caution">
    <text evidence="3">The sequence shown here is derived from an EMBL/GenBank/DDBJ whole genome shotgun (WGS) entry which is preliminary data.</text>
</comment>